<dbReference type="EMBL" id="FNIT01000004">
    <property type="protein sequence ID" value="SDO20864.1"/>
    <property type="molecule type" value="Genomic_DNA"/>
</dbReference>
<feature type="domain" description="Aspartate/glutamate/uridylate kinase" evidence="1">
    <location>
        <begin position="6"/>
        <end position="148"/>
    </location>
</feature>
<dbReference type="STRING" id="1166073.SAMN05192530_104201"/>
<reference evidence="2 3" key="1">
    <citation type="submission" date="2016-10" db="EMBL/GenBank/DDBJ databases">
        <authorList>
            <person name="de Groot N.N."/>
        </authorList>
    </citation>
    <scope>NUCLEOTIDE SEQUENCE [LARGE SCALE GENOMIC DNA]</scope>
    <source>
        <strain evidence="3">L7-484,KACC 16230,DSM 25025</strain>
    </source>
</reference>
<gene>
    <name evidence="2" type="ORF">SAMN05192530_104201</name>
</gene>
<dbReference type="PROSITE" id="PS00324">
    <property type="entry name" value="ASPARTOKINASE"/>
    <property type="match status" value="1"/>
</dbReference>
<evidence type="ECO:0000313" key="3">
    <source>
        <dbReference type="Proteomes" id="UP000198793"/>
    </source>
</evidence>
<organism evidence="2 3">
    <name type="scientific">Aureimonas jatrophae</name>
    <dbReference type="NCBI Taxonomy" id="1166073"/>
    <lineage>
        <taxon>Bacteria</taxon>
        <taxon>Pseudomonadati</taxon>
        <taxon>Pseudomonadota</taxon>
        <taxon>Alphaproteobacteria</taxon>
        <taxon>Hyphomicrobiales</taxon>
        <taxon>Aurantimonadaceae</taxon>
        <taxon>Aureimonas</taxon>
    </lineage>
</organism>
<dbReference type="GO" id="GO:0008652">
    <property type="term" value="P:amino acid biosynthetic process"/>
    <property type="evidence" value="ECO:0007669"/>
    <property type="project" value="InterPro"/>
</dbReference>
<dbReference type="Pfam" id="PF00696">
    <property type="entry name" value="AA_kinase"/>
    <property type="match status" value="1"/>
</dbReference>
<evidence type="ECO:0000313" key="2">
    <source>
        <dbReference type="EMBL" id="SDO20864.1"/>
    </source>
</evidence>
<dbReference type="Gene3D" id="3.40.1160.10">
    <property type="entry name" value="Acetylglutamate kinase-like"/>
    <property type="match status" value="1"/>
</dbReference>
<name>A0A1H0HP35_9HYPH</name>
<keyword evidence="3" id="KW-1185">Reference proteome</keyword>
<dbReference type="Proteomes" id="UP000198793">
    <property type="component" value="Unassembled WGS sequence"/>
</dbReference>
<keyword evidence="2" id="KW-0808">Transferase</keyword>
<evidence type="ECO:0000259" key="1">
    <source>
        <dbReference type="Pfam" id="PF00696"/>
    </source>
</evidence>
<protein>
    <submittedName>
        <fullName evidence="2">Uncharacterized kinase</fullName>
    </submittedName>
</protein>
<dbReference type="InterPro" id="IPR036393">
    <property type="entry name" value="AceGlu_kinase-like_sf"/>
</dbReference>
<dbReference type="GO" id="GO:0004072">
    <property type="term" value="F:aspartate kinase activity"/>
    <property type="evidence" value="ECO:0007669"/>
    <property type="project" value="InterPro"/>
</dbReference>
<sequence length="213" mass="22255">MAGKRVLIVKFGGSSIASADLGRWVAAIERARDPLVIVPGGGPFAKAVRQYQSRMGYGAEAAHRMALLGMEQFGHALVSLGTRLRPAATLEEIRRVQEEGLVPVWMPTVMALGAAEIAEGWDTNSDTLAAWLAGHIPGASLCLLKQIDVPPGTGIASVVAAGMVPPAFEDILGCETEVHIAGPSDLAVAGKRLSEGGVPGRALQRSRFVEAAQ</sequence>
<proteinExistence type="predicted"/>
<keyword evidence="2" id="KW-0418">Kinase</keyword>
<dbReference type="InterPro" id="IPR018042">
    <property type="entry name" value="Aspartate_kinase_CS"/>
</dbReference>
<dbReference type="SUPFAM" id="SSF53633">
    <property type="entry name" value="Carbamate kinase-like"/>
    <property type="match status" value="1"/>
</dbReference>
<dbReference type="AlphaFoldDB" id="A0A1H0HP35"/>
<dbReference type="InterPro" id="IPR001048">
    <property type="entry name" value="Asp/Glu/Uridylate_kinase"/>
</dbReference>
<accession>A0A1H0HP35</accession>
<dbReference type="OrthoDB" id="6683219at2"/>
<dbReference type="RefSeq" id="WP_090673030.1">
    <property type="nucleotide sequence ID" value="NZ_FNIT01000004.1"/>
</dbReference>